<dbReference type="InterPro" id="IPR006680">
    <property type="entry name" value="Amidohydro-rel"/>
</dbReference>
<dbReference type="PANTHER" id="PTHR11113:SF14">
    <property type="entry name" value="N-ACETYLGLUCOSAMINE-6-PHOSPHATE DEACETYLASE"/>
    <property type="match status" value="1"/>
</dbReference>
<comment type="cofactor">
    <cofactor evidence="11">
        <name>a divalent metal cation</name>
        <dbReference type="ChEBI" id="CHEBI:60240"/>
    </cofactor>
    <text evidence="11">Binds 1 divalent metal cation per subunit.</text>
</comment>
<evidence type="ECO:0000256" key="10">
    <source>
        <dbReference type="PIRSR" id="PIRSR038994-2"/>
    </source>
</evidence>
<evidence type="ECO:0000256" key="7">
    <source>
        <dbReference type="ARBA" id="ARBA00047647"/>
    </source>
</evidence>
<dbReference type="Gene3D" id="3.20.20.140">
    <property type="entry name" value="Metal-dependent hydrolases"/>
    <property type="match status" value="1"/>
</dbReference>
<dbReference type="EMBL" id="JAIWYP010000004">
    <property type="protein sequence ID" value="KAH3843217.1"/>
    <property type="molecule type" value="Genomic_DNA"/>
</dbReference>
<comment type="catalytic activity">
    <reaction evidence="7 8">
        <text>N-acetyl-D-glucosamine 6-phosphate + H2O = D-glucosamine 6-phosphate + acetate</text>
        <dbReference type="Rhea" id="RHEA:22936"/>
        <dbReference type="ChEBI" id="CHEBI:15377"/>
        <dbReference type="ChEBI" id="CHEBI:30089"/>
        <dbReference type="ChEBI" id="CHEBI:57513"/>
        <dbReference type="ChEBI" id="CHEBI:58725"/>
        <dbReference type="EC" id="3.5.1.25"/>
    </reaction>
</comment>
<feature type="binding site" evidence="10">
    <location>
        <begin position="323"/>
        <end position="325"/>
    </location>
    <ligand>
        <name>substrate</name>
    </ligand>
</feature>
<evidence type="ECO:0000256" key="4">
    <source>
        <dbReference type="ARBA" id="ARBA00022723"/>
    </source>
</evidence>
<feature type="active site" description="Proton donor/acceptor" evidence="9">
    <location>
        <position position="289"/>
    </location>
</feature>
<evidence type="ECO:0000256" key="2">
    <source>
        <dbReference type="ARBA" id="ARBA00011899"/>
    </source>
</evidence>
<dbReference type="SUPFAM" id="SSF51338">
    <property type="entry name" value="Composite domain of metallo-dependent hydrolases"/>
    <property type="match status" value="1"/>
</dbReference>
<evidence type="ECO:0000313" key="13">
    <source>
        <dbReference type="EMBL" id="KAH3843217.1"/>
    </source>
</evidence>
<dbReference type="GO" id="GO:0006046">
    <property type="term" value="P:N-acetylglucosamine catabolic process"/>
    <property type="evidence" value="ECO:0007669"/>
    <property type="project" value="TreeGrafter"/>
</dbReference>
<accession>A0A9D4KNJ3</accession>
<feature type="binding site" evidence="11">
    <location>
        <position position="138"/>
    </location>
    <ligand>
        <name>Zn(2+)</name>
        <dbReference type="ChEBI" id="CHEBI:29105"/>
    </ligand>
</feature>
<keyword evidence="14" id="KW-1185">Reference proteome</keyword>
<comment type="similarity">
    <text evidence="1 8">Belongs to the metallo-dependent hydrolases superfamily. NagA family.</text>
</comment>
<evidence type="ECO:0000256" key="1">
    <source>
        <dbReference type="ARBA" id="ARBA00010716"/>
    </source>
</evidence>
<dbReference type="NCBIfam" id="TIGR00221">
    <property type="entry name" value="nagA"/>
    <property type="match status" value="1"/>
</dbReference>
<reference evidence="13" key="1">
    <citation type="journal article" date="2019" name="bioRxiv">
        <title>The Genome of the Zebra Mussel, Dreissena polymorpha: A Resource for Invasive Species Research.</title>
        <authorList>
            <person name="McCartney M.A."/>
            <person name="Auch B."/>
            <person name="Kono T."/>
            <person name="Mallez S."/>
            <person name="Zhang Y."/>
            <person name="Obille A."/>
            <person name="Becker A."/>
            <person name="Abrahante J.E."/>
            <person name="Garbe J."/>
            <person name="Badalamenti J.P."/>
            <person name="Herman A."/>
            <person name="Mangelson H."/>
            <person name="Liachko I."/>
            <person name="Sullivan S."/>
            <person name="Sone E.D."/>
            <person name="Koren S."/>
            <person name="Silverstein K.A.T."/>
            <person name="Beckman K.B."/>
            <person name="Gohl D.M."/>
        </authorList>
    </citation>
    <scope>NUCLEOTIDE SEQUENCE</scope>
    <source>
        <strain evidence="13">Duluth1</strain>
        <tissue evidence="13">Whole animal</tissue>
    </source>
</reference>
<dbReference type="FunFam" id="3.20.20.140:FF:000023">
    <property type="entry name" value="N-acetylglucosamine-6-phosphate deacetylase"/>
    <property type="match status" value="1"/>
</dbReference>
<dbReference type="InterPro" id="IPR003764">
    <property type="entry name" value="GlcNAc_6-P_deAcase"/>
</dbReference>
<feature type="binding site" evidence="11">
    <location>
        <position position="227"/>
    </location>
    <ligand>
        <name>Zn(2+)</name>
        <dbReference type="ChEBI" id="CHEBI:29105"/>
    </ligand>
</feature>
<evidence type="ECO:0000256" key="6">
    <source>
        <dbReference type="ARBA" id="ARBA00023277"/>
    </source>
</evidence>
<evidence type="ECO:0000256" key="8">
    <source>
        <dbReference type="PIRNR" id="PIRNR038994"/>
    </source>
</evidence>
<keyword evidence="4 11" id="KW-0479">Metal-binding</keyword>
<dbReference type="EC" id="3.5.1.25" evidence="2 8"/>
<evidence type="ECO:0000256" key="5">
    <source>
        <dbReference type="ARBA" id="ARBA00022801"/>
    </source>
</evidence>
<keyword evidence="5 8" id="KW-0378">Hydrolase</keyword>
<protein>
    <recommendedName>
        <fullName evidence="3 8">N-acetylglucosamine-6-phosphate deacetylase</fullName>
        <ecNumber evidence="2 8">3.5.1.25</ecNumber>
    </recommendedName>
</protein>
<dbReference type="GO" id="GO:0046872">
    <property type="term" value="F:metal ion binding"/>
    <property type="evidence" value="ECO:0007669"/>
    <property type="project" value="UniProtKB-KW"/>
</dbReference>
<evidence type="ECO:0000259" key="12">
    <source>
        <dbReference type="Pfam" id="PF01979"/>
    </source>
</evidence>
<dbReference type="Gene3D" id="2.30.40.10">
    <property type="entry name" value="Urease, subunit C, domain 1"/>
    <property type="match status" value="1"/>
</dbReference>
<proteinExistence type="inferred from homology"/>
<dbReference type="CDD" id="cd00854">
    <property type="entry name" value="NagA"/>
    <property type="match status" value="1"/>
</dbReference>
<name>A0A9D4KNJ3_DREPO</name>
<evidence type="ECO:0000313" key="14">
    <source>
        <dbReference type="Proteomes" id="UP000828390"/>
    </source>
</evidence>
<evidence type="ECO:0000256" key="11">
    <source>
        <dbReference type="PIRSR" id="PIRSR038994-3"/>
    </source>
</evidence>
<gene>
    <name evidence="13" type="ORF">DPMN_116728</name>
</gene>
<dbReference type="PIRSF" id="PIRSF038994">
    <property type="entry name" value="NagA"/>
    <property type="match status" value="1"/>
</dbReference>
<dbReference type="PANTHER" id="PTHR11113">
    <property type="entry name" value="N-ACETYLGLUCOSAMINE-6-PHOSPHATE DEACETYLASE"/>
    <property type="match status" value="1"/>
</dbReference>
<feature type="binding site" evidence="10">
    <location>
        <position position="267"/>
    </location>
    <ligand>
        <name>substrate</name>
    </ligand>
</feature>
<feature type="binding site" evidence="10">
    <location>
        <position position="238"/>
    </location>
    <ligand>
        <name>substrate</name>
    </ligand>
</feature>
<dbReference type="Proteomes" id="UP000828390">
    <property type="component" value="Unassembled WGS sequence"/>
</dbReference>
<dbReference type="AlphaFoldDB" id="A0A9D4KNJ3"/>
<feature type="binding site" evidence="10">
    <location>
        <begin position="230"/>
        <end position="231"/>
    </location>
    <ligand>
        <name>substrate</name>
    </ligand>
</feature>
<dbReference type="Pfam" id="PF01979">
    <property type="entry name" value="Amidohydro_1"/>
    <property type="match status" value="1"/>
</dbReference>
<reference evidence="13" key="2">
    <citation type="submission" date="2020-11" db="EMBL/GenBank/DDBJ databases">
        <authorList>
            <person name="McCartney M.A."/>
            <person name="Auch B."/>
            <person name="Kono T."/>
            <person name="Mallez S."/>
            <person name="Becker A."/>
            <person name="Gohl D.M."/>
            <person name="Silverstein K.A.T."/>
            <person name="Koren S."/>
            <person name="Bechman K.B."/>
            <person name="Herman A."/>
            <person name="Abrahante J.E."/>
            <person name="Garbe J."/>
        </authorList>
    </citation>
    <scope>NUCLEOTIDE SEQUENCE</scope>
    <source>
        <strain evidence="13">Duluth1</strain>
        <tissue evidence="13">Whole animal</tissue>
    </source>
</reference>
<dbReference type="GO" id="GO:0008448">
    <property type="term" value="F:N-acetylglucosamine-6-phosphate deacetylase activity"/>
    <property type="evidence" value="ECO:0007669"/>
    <property type="project" value="UniProtKB-UniRule"/>
</dbReference>
<organism evidence="13 14">
    <name type="scientific">Dreissena polymorpha</name>
    <name type="common">Zebra mussel</name>
    <name type="synonym">Mytilus polymorpha</name>
    <dbReference type="NCBI Taxonomy" id="45954"/>
    <lineage>
        <taxon>Eukaryota</taxon>
        <taxon>Metazoa</taxon>
        <taxon>Spiralia</taxon>
        <taxon>Lophotrochozoa</taxon>
        <taxon>Mollusca</taxon>
        <taxon>Bivalvia</taxon>
        <taxon>Autobranchia</taxon>
        <taxon>Heteroconchia</taxon>
        <taxon>Euheterodonta</taxon>
        <taxon>Imparidentia</taxon>
        <taxon>Neoheterodontei</taxon>
        <taxon>Myida</taxon>
        <taxon>Dreissenoidea</taxon>
        <taxon>Dreissenidae</taxon>
        <taxon>Dreissena</taxon>
    </lineage>
</organism>
<dbReference type="InterPro" id="IPR032466">
    <property type="entry name" value="Metal_Hydrolase"/>
</dbReference>
<dbReference type="SUPFAM" id="SSF51556">
    <property type="entry name" value="Metallo-dependent hydrolases"/>
    <property type="match status" value="1"/>
</dbReference>
<feature type="binding site" evidence="11">
    <location>
        <position position="206"/>
    </location>
    <ligand>
        <name>Zn(2+)</name>
        <dbReference type="ChEBI" id="CHEBI:29105"/>
    </ligand>
</feature>
<comment type="caution">
    <text evidence="13">The sequence shown here is derived from an EMBL/GenBank/DDBJ whole genome shotgun (WGS) entry which is preliminary data.</text>
</comment>
<feature type="binding site" evidence="10">
    <location>
        <position position="149"/>
    </location>
    <ligand>
        <name>substrate</name>
    </ligand>
</feature>
<dbReference type="GO" id="GO:0106279">
    <property type="term" value="P:negative regulation of UDP-N-acetylglucosamine biosynthetic process"/>
    <property type="evidence" value="ECO:0007669"/>
    <property type="project" value="UniProtKB-ARBA"/>
</dbReference>
<dbReference type="GO" id="GO:0019262">
    <property type="term" value="P:N-acetylneuraminate catabolic process"/>
    <property type="evidence" value="ECO:0007669"/>
    <property type="project" value="UniProtKB-ARBA"/>
</dbReference>
<dbReference type="InterPro" id="IPR011059">
    <property type="entry name" value="Metal-dep_hydrolase_composite"/>
</dbReference>
<dbReference type="OrthoDB" id="10264777at2759"/>
<evidence type="ECO:0000256" key="9">
    <source>
        <dbReference type="PIRSR" id="PIRSR038994-1"/>
    </source>
</evidence>
<keyword evidence="6 8" id="KW-0119">Carbohydrate metabolism</keyword>
<sequence>MPGREGFIYQYRNCVILRDHKLQKEDLWVRDGKIINPEKLFYVEKKKADIQINCHGSIIAPGYIDIQINGGFGRDFSETDDIVEDVKFVAKSLLEFGVTSFCPTLVTSSREMYKKIVPFVKKQNGSSDGAGILGLHLEGPFISKEKKGAHNEANIKDFKNGFRDVEEMYCHNFDNVAIVTIAPELERCSEVINELFNRGIKVSIGHSGANLVTGETAIQQGANMITHLFNAMLPFHHRDPCLIGLLTSNQIPTERTVFYGLIADGIHTHPSALRIAYRVHPKGMILITDAISAMGLPTGKHHLGNQSIEIQGKRATIAGTNTLCGSIAKMDYCVRNLLKNADCGPEFALEAASLHPAQALGIAGSKGTLDYDTDADFLLLNQDLNVLATYIAGNKVWDSGNVPGL</sequence>
<evidence type="ECO:0000256" key="3">
    <source>
        <dbReference type="ARBA" id="ARBA00018029"/>
    </source>
</evidence>
<feature type="domain" description="Amidohydrolase-related" evidence="12">
    <location>
        <begin position="58"/>
        <end position="396"/>
    </location>
</feature>